<dbReference type="SUPFAM" id="SSF51730">
    <property type="entry name" value="FAD-linked oxidoreductase"/>
    <property type="match status" value="1"/>
</dbReference>
<keyword evidence="1" id="KW-0560">Oxidoreductase</keyword>
<name>A0A149QSC8_9PROT</name>
<dbReference type="RefSeq" id="WP_062496976.1">
    <property type="nucleotide sequence ID" value="NZ_LHZB01000117.1"/>
</dbReference>
<protein>
    <submittedName>
        <fullName evidence="2">Methylenetetrahydrofolate reductase</fullName>
    </submittedName>
</protein>
<accession>A0A149QSC8</accession>
<sequence>MTRVSVELVPRSPEALLTDVQTVRDVLPQVSTLNVPDLMRFDLRSYDAASLVTKQAPFEVIPHIRAVDIAPGAPLPGADRPELTSILVVAGDPPPAGSDWKVYPNTSAQIIERYRREAPHLKVYAVFDPYRRAPYQELEDIARKRDAGACGFFTQPLFDIPMLEYCMDWLRDDTVFWGISPVLGDKSRRYWERVNHVVFPRDYDGTLEGNIAFARRMLGVIREENDNAYLMPLKVDLASYLGALDDIITG</sequence>
<gene>
    <name evidence="2" type="ORF">AD929_11295</name>
</gene>
<evidence type="ECO:0000313" key="3">
    <source>
        <dbReference type="Proteomes" id="UP000075573"/>
    </source>
</evidence>
<reference evidence="2 3" key="1">
    <citation type="submission" date="2015-06" db="EMBL/GenBank/DDBJ databases">
        <title>Improved classification and identification of acetic acid bacteria using matrix-assisted laser desorption/ionization time-of-flight mass spectrometry; Gluconobacter nephelii and Gluconobacter uchimurae are later heterotypic synonyms of Gluconobacter japonicus and Gluconobacter oxydans, respectively.</title>
        <authorList>
            <person name="Li L."/>
            <person name="Cleenwerck I."/>
            <person name="De Vuyst L."/>
            <person name="Vandamme P."/>
        </authorList>
    </citation>
    <scope>NUCLEOTIDE SEQUENCE [LARGE SCALE GENOMIC DNA]</scope>
    <source>
        <strain evidence="2 3">LMG 1764</strain>
    </source>
</reference>
<proteinExistence type="predicted"/>
<evidence type="ECO:0000256" key="1">
    <source>
        <dbReference type="ARBA" id="ARBA00023002"/>
    </source>
</evidence>
<comment type="caution">
    <text evidence="2">The sequence shown here is derived from an EMBL/GenBank/DDBJ whole genome shotgun (WGS) entry which is preliminary data.</text>
</comment>
<dbReference type="Gene3D" id="3.20.20.220">
    <property type="match status" value="1"/>
</dbReference>
<dbReference type="PATRIC" id="fig|442.7.peg.2131"/>
<dbReference type="AlphaFoldDB" id="A0A149QSC8"/>
<organism evidence="2 3">
    <name type="scientific">Gluconobacter potus</name>
    <dbReference type="NCBI Taxonomy" id="2724927"/>
    <lineage>
        <taxon>Bacteria</taxon>
        <taxon>Pseudomonadati</taxon>
        <taxon>Pseudomonadota</taxon>
        <taxon>Alphaproteobacteria</taxon>
        <taxon>Acetobacterales</taxon>
        <taxon>Acetobacteraceae</taxon>
        <taxon>Gluconobacter</taxon>
    </lineage>
</organism>
<dbReference type="EMBL" id="LHZB01000117">
    <property type="protein sequence ID" value="KXV00228.1"/>
    <property type="molecule type" value="Genomic_DNA"/>
</dbReference>
<dbReference type="Proteomes" id="UP000075573">
    <property type="component" value="Unassembled WGS sequence"/>
</dbReference>
<evidence type="ECO:0000313" key="2">
    <source>
        <dbReference type="EMBL" id="KXV00228.1"/>
    </source>
</evidence>
<dbReference type="InterPro" id="IPR029041">
    <property type="entry name" value="FAD-linked_oxidoreductase-like"/>
</dbReference>
<dbReference type="GO" id="GO:0016491">
    <property type="term" value="F:oxidoreductase activity"/>
    <property type="evidence" value="ECO:0007669"/>
    <property type="project" value="UniProtKB-KW"/>
</dbReference>